<dbReference type="Gene3D" id="3.40.30.10">
    <property type="entry name" value="Glutaredoxin"/>
    <property type="match status" value="1"/>
</dbReference>
<comment type="caution">
    <text evidence="2">The sequence shown here is derived from an EMBL/GenBank/DDBJ whole genome shotgun (WGS) entry which is preliminary data.</text>
</comment>
<feature type="region of interest" description="Disordered" evidence="1">
    <location>
        <begin position="186"/>
        <end position="232"/>
    </location>
</feature>
<dbReference type="SUPFAM" id="SSF52833">
    <property type="entry name" value="Thioredoxin-like"/>
    <property type="match status" value="1"/>
</dbReference>
<evidence type="ECO:0008006" key="4">
    <source>
        <dbReference type="Google" id="ProtNLM"/>
    </source>
</evidence>
<accession>A0A9D2FF82</accession>
<evidence type="ECO:0000313" key="3">
    <source>
        <dbReference type="Proteomes" id="UP000824065"/>
    </source>
</evidence>
<organism evidence="2 3">
    <name type="scientific">Candidatus Faecalibacterium gallistercoris</name>
    <dbReference type="NCBI Taxonomy" id="2838579"/>
    <lineage>
        <taxon>Bacteria</taxon>
        <taxon>Bacillati</taxon>
        <taxon>Bacillota</taxon>
        <taxon>Clostridia</taxon>
        <taxon>Eubacteriales</taxon>
        <taxon>Oscillospiraceae</taxon>
        <taxon>Faecalibacterium</taxon>
    </lineage>
</organism>
<dbReference type="AlphaFoldDB" id="A0A9D2FF82"/>
<evidence type="ECO:0000256" key="1">
    <source>
        <dbReference type="SAM" id="MobiDB-lite"/>
    </source>
</evidence>
<dbReference type="Proteomes" id="UP000824065">
    <property type="component" value="Unassembled WGS sequence"/>
</dbReference>
<reference evidence="2" key="2">
    <citation type="submission" date="2021-04" db="EMBL/GenBank/DDBJ databases">
        <authorList>
            <person name="Gilroy R."/>
        </authorList>
    </citation>
    <scope>NUCLEOTIDE SEQUENCE</scope>
    <source>
        <strain evidence="2">ChiBcec16-3735</strain>
    </source>
</reference>
<sequence length="232" mass="25295">MRTDHLAGTSIPRFTYDTPWSPGNDFYSLCAGDTPLVMIFLPAFDHPITRAYITRYLKTLPDLKGVRLACVVRSSARQVAGMLEGKALPFTVICDAPGVLYSFMGVETAGLLNWSFEAQRILRSAQAKGLRYDRKAPQLLPLTLVVGPEGAILFTHYGRSLTDMPGDCGAVYSLCDEVCELTRRAAQAHPSPSAPAPRPKPSLHSDETLTLPDLAGDLTGQPEEDAISRLFD</sequence>
<name>A0A9D2FF82_9FIRM</name>
<dbReference type="EMBL" id="DXBJ01000011">
    <property type="protein sequence ID" value="HIZ57317.1"/>
    <property type="molecule type" value="Genomic_DNA"/>
</dbReference>
<reference evidence="2" key="1">
    <citation type="journal article" date="2021" name="PeerJ">
        <title>Extensive microbial diversity within the chicken gut microbiome revealed by metagenomics and culture.</title>
        <authorList>
            <person name="Gilroy R."/>
            <person name="Ravi A."/>
            <person name="Getino M."/>
            <person name="Pursley I."/>
            <person name="Horton D.L."/>
            <person name="Alikhan N.F."/>
            <person name="Baker D."/>
            <person name="Gharbi K."/>
            <person name="Hall N."/>
            <person name="Watson M."/>
            <person name="Adriaenssens E.M."/>
            <person name="Foster-Nyarko E."/>
            <person name="Jarju S."/>
            <person name="Secka A."/>
            <person name="Antonio M."/>
            <person name="Oren A."/>
            <person name="Chaudhuri R.R."/>
            <person name="La Ragione R."/>
            <person name="Hildebrand F."/>
            <person name="Pallen M.J."/>
        </authorList>
    </citation>
    <scope>NUCLEOTIDE SEQUENCE</scope>
    <source>
        <strain evidence="2">ChiBcec16-3735</strain>
    </source>
</reference>
<gene>
    <name evidence="2" type="ORF">H9725_01815</name>
</gene>
<dbReference type="InterPro" id="IPR036249">
    <property type="entry name" value="Thioredoxin-like_sf"/>
</dbReference>
<protein>
    <recommendedName>
        <fullName evidence="4">Alkyl hydroperoxide reductase subunit C/ Thiol specific antioxidant domain-containing protein</fullName>
    </recommendedName>
</protein>
<proteinExistence type="predicted"/>
<evidence type="ECO:0000313" key="2">
    <source>
        <dbReference type="EMBL" id="HIZ57317.1"/>
    </source>
</evidence>